<reference evidence="1 2" key="1">
    <citation type="submission" date="2023-02" db="EMBL/GenBank/DDBJ databases">
        <title>LHISI_Scaffold_Assembly.</title>
        <authorList>
            <person name="Stuart O.P."/>
            <person name="Cleave R."/>
            <person name="Magrath M.J.L."/>
            <person name="Mikheyev A.S."/>
        </authorList>
    </citation>
    <scope>NUCLEOTIDE SEQUENCE [LARGE SCALE GENOMIC DNA]</scope>
    <source>
        <strain evidence="1">Daus_M_001</strain>
        <tissue evidence="1">Leg muscle</tissue>
    </source>
</reference>
<name>A0ABQ9HZ12_9NEOP</name>
<dbReference type="Proteomes" id="UP001159363">
    <property type="component" value="Chromosome 3"/>
</dbReference>
<keyword evidence="2" id="KW-1185">Reference proteome</keyword>
<accession>A0ABQ9HZ12</accession>
<protein>
    <submittedName>
        <fullName evidence="1">Uncharacterized protein</fullName>
    </submittedName>
</protein>
<dbReference type="EMBL" id="JARBHB010000003">
    <property type="protein sequence ID" value="KAJ8889632.1"/>
    <property type="molecule type" value="Genomic_DNA"/>
</dbReference>
<evidence type="ECO:0000313" key="2">
    <source>
        <dbReference type="Proteomes" id="UP001159363"/>
    </source>
</evidence>
<organism evidence="1 2">
    <name type="scientific">Dryococelus australis</name>
    <dbReference type="NCBI Taxonomy" id="614101"/>
    <lineage>
        <taxon>Eukaryota</taxon>
        <taxon>Metazoa</taxon>
        <taxon>Ecdysozoa</taxon>
        <taxon>Arthropoda</taxon>
        <taxon>Hexapoda</taxon>
        <taxon>Insecta</taxon>
        <taxon>Pterygota</taxon>
        <taxon>Neoptera</taxon>
        <taxon>Polyneoptera</taxon>
        <taxon>Phasmatodea</taxon>
        <taxon>Verophasmatodea</taxon>
        <taxon>Anareolatae</taxon>
        <taxon>Phasmatidae</taxon>
        <taxon>Eurycanthinae</taxon>
        <taxon>Dryococelus</taxon>
    </lineage>
</organism>
<sequence length="84" mass="10076">MLLYGLFKKDIRIGILFYLNITTKKVPPELFFGNNLFHRLIHTWGLHDYHWDDIVKKDSRNFLPILEETAHKIRKDHTKLASRS</sequence>
<gene>
    <name evidence="1" type="ORF">PR048_009132</name>
</gene>
<proteinExistence type="predicted"/>
<comment type="caution">
    <text evidence="1">The sequence shown here is derived from an EMBL/GenBank/DDBJ whole genome shotgun (WGS) entry which is preliminary data.</text>
</comment>
<evidence type="ECO:0000313" key="1">
    <source>
        <dbReference type="EMBL" id="KAJ8889632.1"/>
    </source>
</evidence>